<dbReference type="EMBL" id="QRHZ01000001">
    <property type="protein sequence ID" value="RHG20007.1"/>
    <property type="molecule type" value="Genomic_DNA"/>
</dbReference>
<gene>
    <name evidence="1" type="ORF">DW272_02035</name>
</gene>
<sequence length="102" mass="12396">MTVEQANGNYNYMYEFRIDKSWYPCHLLNDSVENEHCMIFTRNGSVIHEQLQDIRKMRKEDYLQNRKEVVEWLGKWAYNHGIHENVHDDLKLFDSVDDLMRS</sequence>
<organism evidence="1 2">
    <name type="scientific">Blautia obeum</name>
    <dbReference type="NCBI Taxonomy" id="40520"/>
    <lineage>
        <taxon>Bacteria</taxon>
        <taxon>Bacillati</taxon>
        <taxon>Bacillota</taxon>
        <taxon>Clostridia</taxon>
        <taxon>Lachnospirales</taxon>
        <taxon>Lachnospiraceae</taxon>
        <taxon>Blautia</taxon>
    </lineage>
</organism>
<dbReference type="Proteomes" id="UP000284220">
    <property type="component" value="Unassembled WGS sequence"/>
</dbReference>
<dbReference type="RefSeq" id="WP_118197329.1">
    <property type="nucleotide sequence ID" value="NZ_QRHZ01000001.1"/>
</dbReference>
<proteinExistence type="predicted"/>
<name>A0A414SKB0_9FIRM</name>
<evidence type="ECO:0000313" key="1">
    <source>
        <dbReference type="EMBL" id="RHG20007.1"/>
    </source>
</evidence>
<accession>A0A414SKB0</accession>
<dbReference type="AlphaFoldDB" id="A0A414SKB0"/>
<comment type="caution">
    <text evidence="1">The sequence shown here is derived from an EMBL/GenBank/DDBJ whole genome shotgun (WGS) entry which is preliminary data.</text>
</comment>
<evidence type="ECO:0000313" key="2">
    <source>
        <dbReference type="Proteomes" id="UP000284220"/>
    </source>
</evidence>
<reference evidence="1 2" key="1">
    <citation type="submission" date="2018-08" db="EMBL/GenBank/DDBJ databases">
        <title>A genome reference for cultivated species of the human gut microbiota.</title>
        <authorList>
            <person name="Zou Y."/>
            <person name="Xue W."/>
            <person name="Luo G."/>
        </authorList>
    </citation>
    <scope>NUCLEOTIDE SEQUENCE [LARGE SCALE GENOMIC DNA]</scope>
    <source>
        <strain evidence="1 2">AM22-9LB</strain>
    </source>
</reference>
<protein>
    <submittedName>
        <fullName evidence="1">Uncharacterized protein</fullName>
    </submittedName>
</protein>